<dbReference type="InterPro" id="IPR036236">
    <property type="entry name" value="Znf_C2H2_sf"/>
</dbReference>
<proteinExistence type="inferred from homology"/>
<dbReference type="STRING" id="6526.A0A2C9JE81"/>
<feature type="region of interest" description="Disordered" evidence="12">
    <location>
        <begin position="1"/>
        <end position="97"/>
    </location>
</feature>
<reference evidence="14" key="1">
    <citation type="submission" date="2020-05" db="UniProtKB">
        <authorList>
            <consortium name="EnsemblMetazoa"/>
        </authorList>
    </citation>
    <scope>IDENTIFICATION</scope>
    <source>
        <strain evidence="14">BB02</strain>
    </source>
</reference>
<feature type="compositionally biased region" description="Polar residues" evidence="12">
    <location>
        <begin position="251"/>
        <end position="270"/>
    </location>
</feature>
<evidence type="ECO:0000256" key="6">
    <source>
        <dbReference type="ARBA" id="ARBA00022833"/>
    </source>
</evidence>
<feature type="domain" description="C2H2-type" evidence="13">
    <location>
        <begin position="592"/>
        <end position="617"/>
    </location>
</feature>
<feature type="region of interest" description="Disordered" evidence="12">
    <location>
        <begin position="1030"/>
        <end position="1080"/>
    </location>
</feature>
<dbReference type="FunFam" id="3.30.160.60:FF:000036">
    <property type="entry name" value="GLI family zinc finger 3"/>
    <property type="match status" value="1"/>
</dbReference>
<dbReference type="VEuPathDB" id="VectorBase:BGLAX_037620"/>
<evidence type="ECO:0000256" key="7">
    <source>
        <dbReference type="ARBA" id="ARBA00023015"/>
    </source>
</evidence>
<feature type="region of interest" description="Disordered" evidence="12">
    <location>
        <begin position="239"/>
        <end position="281"/>
    </location>
</feature>
<dbReference type="Pfam" id="PF00096">
    <property type="entry name" value="zf-C2H2"/>
    <property type="match status" value="2"/>
</dbReference>
<feature type="compositionally biased region" description="Basic and acidic residues" evidence="12">
    <location>
        <begin position="56"/>
        <end position="79"/>
    </location>
</feature>
<dbReference type="GO" id="GO:0008270">
    <property type="term" value="F:zinc ion binding"/>
    <property type="evidence" value="ECO:0007669"/>
    <property type="project" value="UniProtKB-KW"/>
</dbReference>
<dbReference type="InterPro" id="IPR056436">
    <property type="entry name" value="Znf-C2H2_ZIC1-5/GLI1-3-like"/>
</dbReference>
<evidence type="ECO:0000256" key="4">
    <source>
        <dbReference type="ARBA" id="ARBA00022737"/>
    </source>
</evidence>
<evidence type="ECO:0000256" key="1">
    <source>
        <dbReference type="ARBA" id="ARBA00004123"/>
    </source>
</evidence>
<feature type="domain" description="C2H2-type" evidence="13">
    <location>
        <begin position="503"/>
        <end position="530"/>
    </location>
</feature>
<dbReference type="GO" id="GO:0005634">
    <property type="term" value="C:nucleus"/>
    <property type="evidence" value="ECO:0007669"/>
    <property type="project" value="UniProtKB-SubCell"/>
</dbReference>
<dbReference type="FunFam" id="3.30.160.60:FF:000031">
    <property type="entry name" value="GLI family zinc finger 3"/>
    <property type="match status" value="1"/>
</dbReference>
<dbReference type="GO" id="GO:0000981">
    <property type="term" value="F:DNA-binding transcription factor activity, RNA polymerase II-specific"/>
    <property type="evidence" value="ECO:0007669"/>
    <property type="project" value="TreeGrafter"/>
</dbReference>
<dbReference type="PROSITE" id="PS00028">
    <property type="entry name" value="ZINC_FINGER_C2H2_1"/>
    <property type="match status" value="4"/>
</dbReference>
<evidence type="ECO:0000256" key="11">
    <source>
        <dbReference type="PROSITE-ProRule" id="PRU00042"/>
    </source>
</evidence>
<evidence type="ECO:0000256" key="3">
    <source>
        <dbReference type="ARBA" id="ARBA00022723"/>
    </source>
</evidence>
<protein>
    <recommendedName>
        <fullName evidence="13">C2H2-type domain-containing protein</fullName>
    </recommendedName>
</protein>
<dbReference type="FunFam" id="3.30.160.60:FF:000068">
    <property type="entry name" value="GLI family zinc finger 3"/>
    <property type="match status" value="1"/>
</dbReference>
<feature type="compositionally biased region" description="Polar residues" evidence="12">
    <location>
        <begin position="1035"/>
        <end position="1047"/>
    </location>
</feature>
<keyword evidence="9" id="KW-0804">Transcription</keyword>
<evidence type="ECO:0000313" key="14">
    <source>
        <dbReference type="EnsemblMetazoa" id="BGLB001304-PC"/>
    </source>
</evidence>
<feature type="compositionally biased region" description="Polar residues" evidence="12">
    <location>
        <begin position="1206"/>
        <end position="1247"/>
    </location>
</feature>
<accession>A0A2C9JE81</accession>
<feature type="region of interest" description="Disordered" evidence="12">
    <location>
        <begin position="889"/>
        <end position="912"/>
    </location>
</feature>
<dbReference type="InterPro" id="IPR013087">
    <property type="entry name" value="Znf_C2H2_type"/>
</dbReference>
<dbReference type="SUPFAM" id="SSF57667">
    <property type="entry name" value="beta-beta-alpha zinc fingers"/>
    <property type="match status" value="3"/>
</dbReference>
<feature type="region of interest" description="Disordered" evidence="12">
    <location>
        <begin position="1203"/>
        <end position="1303"/>
    </location>
</feature>
<keyword evidence="5 11" id="KW-0863">Zinc-finger</keyword>
<name>A0A2C9JE81_BIOGL</name>
<feature type="compositionally biased region" description="Polar residues" evidence="12">
    <location>
        <begin position="1274"/>
        <end position="1303"/>
    </location>
</feature>
<dbReference type="KEGG" id="bgt:106054831"/>
<feature type="compositionally biased region" description="Polar residues" evidence="12">
    <location>
        <begin position="45"/>
        <end position="55"/>
    </location>
</feature>
<keyword evidence="4" id="KW-0677">Repeat</keyword>
<feature type="compositionally biased region" description="Basic and acidic residues" evidence="12">
    <location>
        <begin position="629"/>
        <end position="655"/>
    </location>
</feature>
<keyword evidence="6" id="KW-0862">Zinc</keyword>
<evidence type="ECO:0000259" key="13">
    <source>
        <dbReference type="PROSITE" id="PS50157"/>
    </source>
</evidence>
<keyword evidence="10" id="KW-0539">Nucleus</keyword>
<feature type="region of interest" description="Disordered" evidence="12">
    <location>
        <begin position="1395"/>
        <end position="1491"/>
    </location>
</feature>
<feature type="domain" description="C2H2-type" evidence="13">
    <location>
        <begin position="531"/>
        <end position="560"/>
    </location>
</feature>
<feature type="region of interest" description="Disordered" evidence="12">
    <location>
        <begin position="436"/>
        <end position="459"/>
    </location>
</feature>
<evidence type="ECO:0000313" key="15">
    <source>
        <dbReference type="Proteomes" id="UP000076420"/>
    </source>
</evidence>
<dbReference type="EnsemblMetazoa" id="BGLB001304-RC">
    <property type="protein sequence ID" value="BGLB001304-PC"/>
    <property type="gene ID" value="BGLB001304"/>
</dbReference>
<keyword evidence="3" id="KW-0479">Metal-binding</keyword>
<feature type="region of interest" description="Disordered" evidence="12">
    <location>
        <begin position="815"/>
        <end position="877"/>
    </location>
</feature>
<feature type="compositionally biased region" description="Low complexity" evidence="12">
    <location>
        <begin position="407"/>
        <end position="417"/>
    </location>
</feature>
<keyword evidence="7" id="KW-0805">Transcription regulation</keyword>
<dbReference type="InterPro" id="IPR043359">
    <property type="entry name" value="GLI-like"/>
</dbReference>
<dbReference type="PANTHER" id="PTHR45718">
    <property type="entry name" value="TRANSCRIPTIONAL ACTIVATOR CUBITUS INTERRUPTUS"/>
    <property type="match status" value="1"/>
</dbReference>
<feature type="compositionally biased region" description="Polar residues" evidence="12">
    <location>
        <begin position="819"/>
        <end position="831"/>
    </location>
</feature>
<dbReference type="VEuPathDB" id="VectorBase:BGLB001304"/>
<evidence type="ECO:0000256" key="5">
    <source>
        <dbReference type="ARBA" id="ARBA00022771"/>
    </source>
</evidence>
<feature type="compositionally biased region" description="Polar residues" evidence="12">
    <location>
        <begin position="394"/>
        <end position="406"/>
    </location>
</feature>
<dbReference type="FunFam" id="3.30.160.60:FF:000019">
    <property type="entry name" value="GLI family zinc finger 3"/>
    <property type="match status" value="1"/>
</dbReference>
<feature type="compositionally biased region" description="Polar residues" evidence="12">
    <location>
        <begin position="1445"/>
        <end position="1456"/>
    </location>
</feature>
<feature type="compositionally biased region" description="Low complexity" evidence="12">
    <location>
        <begin position="839"/>
        <end position="877"/>
    </location>
</feature>
<feature type="region of interest" description="Disordered" evidence="12">
    <location>
        <begin position="627"/>
        <end position="703"/>
    </location>
</feature>
<keyword evidence="8" id="KW-0238">DNA-binding</keyword>
<dbReference type="PROSITE" id="PS50157">
    <property type="entry name" value="ZINC_FINGER_C2H2_2"/>
    <property type="match status" value="5"/>
</dbReference>
<feature type="domain" description="C2H2-type" evidence="13">
    <location>
        <begin position="465"/>
        <end position="495"/>
    </location>
</feature>
<gene>
    <name evidence="14" type="primary">106054831</name>
</gene>
<feature type="compositionally biased region" description="Pro residues" evidence="12">
    <location>
        <begin position="1431"/>
        <end position="1442"/>
    </location>
</feature>
<comment type="similarity">
    <text evidence="2">Belongs to the GLI C2H2-type zinc-finger protein family.</text>
</comment>
<sequence>MADNTQKRVPVRHDKPEVVDSSEDSNESNGAEPFDSHQKGRFRGNQVSRPPSSHITRVDEEPTGSDGRKSEARSVETVDRGVGPTPLPPPPHPGSSGIEHRLPAYLSFQSFPDPRNGLLEAYGLPYSYTHYPYPINTPLPLNPSTLEGRYHWPPTSPFHHHLHGLSSSPTPSEFSLLSMRSPLLPGEPVTQLASRIHWEQLQRSYYQLPSRRFSPASLPGFTLGASPLIGEYPPPSISGRSLFSDVPPTPGSGSITLPGSLDSSRLTSPRPSIVGGKSRKRALSHSPISDYLDIQSLTRSSEGSLQLAPFLQHSSRSSSAASGSYGHLSAASVGTVSPGHPALPSNPYLRSGSMAPSSFFYPPIHPLMGRQSQHTSPMLHGSGQMSHTVPKFDSQAQISTTTKEPGSSSIVSSTMESTGELRKVKVKKEIEQLHIAAMDPDDDDDNFGDKPGHAPQEGESDFIETNCHWIDCNREFETQDDLVKHLNQDHIQSNKKSFVCRWQDCSREEKPFKAQYMLVVHMRRHTGEKPHRCTFEGCTKAYSRLENLKTHLRSHTGEKPYMCEFPGCTKAFSNASDRAKHQNRTHSNAKPYVCKAAGCTKRYTDPSSLRKHVKTVHGADFYANKKHKGDGMCHVKKEDPDGDHDACDASRRGEDSLGMIGSVGHSSGDGRQSQDNIGSAPSSHSQPSPDSSPEVNVTCGLGPGHDIEDRVGICNSIGLGIEEEEVDIPESNEAEVSGSSSLLTRRNQMNAGQVMQNRLKGRIRSKTGCISPLPHLPVCPQINGGGMTQISITELTQKGPQPKNSPQHKRITDIVVGEQQATWRDNGSTLLPGSRRESNSSTLSSYMSSMRSMGSTFSSRRSSGASQFSSRRSSGVSARLSIANSPYEYDITGNLPNSVSRRSSGESSSNIGSVSALMQKTNLGSPTSLGVPPIPGALPPNQGNPNNGVANGFGFGNNLGNKYYNERLARYFSARREIDGIRTSTPSHTPLPHEIPDREIRRASDPVRTQDPSFNSLKSLQRYHSLNTMKPLPTPNSMRSLQSGNIQNSKAGNSSNMGGSNNTFHSSRSSIATESGMNEDGVRIKLTEAELEDKMLEDSEDMIIPDDMRQFLNERCREDGSARTPRDLNPDNALQEIDELDLNFDPCDLDPEDQAIFSVPCPPNAVNTPGFQTQNGRGVHLLAGNLQLQTGFADLHQEPASGIYDQFNSSPSARPNYDSHLSPSEAWSLQPPSDGCMSSSNQPNLQRSPGYPVNPSVSGSTPQQQSDQKHSQQINCNPQQHQGRMIPNGSSSNQSQRVTTEPTNCSSCTPNSGCSHGIVGKSCVGHGPVTGCNMGQHNTSCITSQVPNASLGAIRTWEVDAGGGAYLSQHNLMQHQLQHQYNRHQQVVYSQQSPQIPHMPADMPHPPSQMSHPPSHMPHPPSQMPHLPSQLPHPPSQMPHPPSQVHNFHQYPNQNMIHPPLGGYSPLPPPGEKPANQRSKRASPQVQVPHISQSQIPANAKAANRGLPIPKPPPSSQHTVMPNRNQMVNSFSQNSSSVMPECYPDKMYPNQNMVPYPPSHPHQCPYPTSPYPPSTPNHNMSVPAMHMNHMNPYPVNPMTGHMSQNPLHPSQMQQSMLPTHNQCSNQILPPYARNNPYNPTEMSPGCNQVTSSTDRKDASHPIEDFMDNLTSISTENLMDNIHSISQENIAYSPTPVSMRSISQNSGRYNALMNTSNMVVNDMSSVLTQLAEENKFLNMRP</sequence>
<organism evidence="14 15">
    <name type="scientific">Biomphalaria glabrata</name>
    <name type="common">Bloodfluke planorb</name>
    <name type="synonym">Freshwater snail</name>
    <dbReference type="NCBI Taxonomy" id="6526"/>
    <lineage>
        <taxon>Eukaryota</taxon>
        <taxon>Metazoa</taxon>
        <taxon>Spiralia</taxon>
        <taxon>Lophotrochozoa</taxon>
        <taxon>Mollusca</taxon>
        <taxon>Gastropoda</taxon>
        <taxon>Heterobranchia</taxon>
        <taxon>Euthyneura</taxon>
        <taxon>Panpulmonata</taxon>
        <taxon>Hygrophila</taxon>
        <taxon>Lymnaeoidea</taxon>
        <taxon>Planorbidae</taxon>
        <taxon>Biomphalaria</taxon>
    </lineage>
</organism>
<evidence type="ECO:0000256" key="8">
    <source>
        <dbReference type="ARBA" id="ARBA00023125"/>
    </source>
</evidence>
<feature type="region of interest" description="Disordered" evidence="12">
    <location>
        <begin position="366"/>
        <end position="421"/>
    </location>
</feature>
<feature type="compositionally biased region" description="Polar residues" evidence="12">
    <location>
        <begin position="1063"/>
        <end position="1076"/>
    </location>
</feature>
<feature type="compositionally biased region" description="Low complexity" evidence="12">
    <location>
        <begin position="679"/>
        <end position="693"/>
    </location>
</feature>
<dbReference type="GO" id="GO:0000978">
    <property type="term" value="F:RNA polymerase II cis-regulatory region sequence-specific DNA binding"/>
    <property type="evidence" value="ECO:0007669"/>
    <property type="project" value="TreeGrafter"/>
</dbReference>
<dbReference type="Pfam" id="PF23561">
    <property type="entry name" value="zf-C2H2_15"/>
    <property type="match status" value="1"/>
</dbReference>
<dbReference type="FunFam" id="3.30.160.60:FF:000048">
    <property type="entry name" value="GLI family zinc finger 3"/>
    <property type="match status" value="1"/>
</dbReference>
<evidence type="ECO:0000256" key="10">
    <source>
        <dbReference type="ARBA" id="ARBA00023242"/>
    </source>
</evidence>
<comment type="subcellular location">
    <subcellularLocation>
        <location evidence="1">Nucleus</location>
    </subcellularLocation>
</comment>
<feature type="compositionally biased region" description="Low complexity" evidence="12">
    <location>
        <begin position="897"/>
        <end position="912"/>
    </location>
</feature>
<dbReference type="SMART" id="SM00355">
    <property type="entry name" value="ZnF_C2H2"/>
    <property type="match status" value="5"/>
</dbReference>
<evidence type="ECO:0000256" key="12">
    <source>
        <dbReference type="SAM" id="MobiDB-lite"/>
    </source>
</evidence>
<dbReference type="Gene3D" id="3.30.160.60">
    <property type="entry name" value="Classic Zinc Finger"/>
    <property type="match status" value="5"/>
</dbReference>
<dbReference type="PANTHER" id="PTHR45718:SF4">
    <property type="entry name" value="TRANSCRIPTIONAL ACTIVATOR CUBITUS INTERRUPTUS"/>
    <property type="match status" value="1"/>
</dbReference>
<evidence type="ECO:0000256" key="9">
    <source>
        <dbReference type="ARBA" id="ARBA00023163"/>
    </source>
</evidence>
<feature type="domain" description="C2H2-type" evidence="13">
    <location>
        <begin position="561"/>
        <end position="591"/>
    </location>
</feature>
<dbReference type="EnsemblMetazoa" id="BGLB001304-RB">
    <property type="protein sequence ID" value="BGLB001304-PB"/>
    <property type="gene ID" value="BGLB001304"/>
</dbReference>
<evidence type="ECO:0000256" key="2">
    <source>
        <dbReference type="ARBA" id="ARBA00010831"/>
    </source>
</evidence>
<feature type="compositionally biased region" description="Low complexity" evidence="12">
    <location>
        <begin position="1048"/>
        <end position="1062"/>
    </location>
</feature>
<feature type="compositionally biased region" description="Polar residues" evidence="12">
    <location>
        <begin position="1482"/>
        <end position="1491"/>
    </location>
</feature>
<dbReference type="Proteomes" id="UP000076420">
    <property type="component" value="Unassembled WGS sequence"/>
</dbReference>